<sequence>MSEKTIRVKKEENRLLVYYSPSINFDEIVRNIAYGTLIKGTFWVTQDNLVEVNEEEEYICFRIAGTEGTYYVLDKKVFNIENSIYVDKCLDITDKWFITYPHNSIMRRLDNLISKKLYIVESDDGIENHLPGSAFLGLVEIFPNAYEVNKYVNARIAYLLSNYVEGVWKHKESYEKYLEKKETHFSLVDNQCIKLMGYEMYRKAFENLERMLADPEPYSEKVWQEKIYEIICVLYPKYIASFREIEIGNDGRHSKKPDFILVDSSGFVDLLEIKKPNNQKVVSSTEYRNNYVAGRDLEGAIVQIEKYVYILNHEGEARAKKIRDKIAGGLPAGLEIKVVNPQGILLLGRSRGLTKEQLFDFEIIKRQHKNIVDIMTYDDLLNRLKNILKQMEADSNCI</sequence>
<evidence type="ECO:0000313" key="7">
    <source>
        <dbReference type="Proteomes" id="UP000095395"/>
    </source>
</evidence>
<organism evidence="2 6">
    <name type="scientific">Roseburia inulinivorans</name>
    <dbReference type="NCBI Taxonomy" id="360807"/>
    <lineage>
        <taxon>Bacteria</taxon>
        <taxon>Bacillati</taxon>
        <taxon>Bacillota</taxon>
        <taxon>Clostridia</taxon>
        <taxon>Lachnospirales</taxon>
        <taxon>Lachnospiraceae</taxon>
        <taxon>Roseburia</taxon>
    </lineage>
</organism>
<dbReference type="Proteomes" id="UP000095395">
    <property type="component" value="Unassembled WGS sequence"/>
</dbReference>
<dbReference type="Proteomes" id="UP000283701">
    <property type="component" value="Unassembled WGS sequence"/>
</dbReference>
<evidence type="ECO:0000313" key="9">
    <source>
        <dbReference type="Proteomes" id="UP000285820"/>
    </source>
</evidence>
<accession>A0A0M6WVG1</accession>
<feature type="domain" description="Shedu protein SduA C-terminal" evidence="1">
    <location>
        <begin position="218"/>
        <end position="381"/>
    </location>
</feature>
<dbReference type="EMBL" id="CVRS01000092">
    <property type="protein sequence ID" value="CRL41681.1"/>
    <property type="molecule type" value="Genomic_DNA"/>
</dbReference>
<reference evidence="8 9" key="3">
    <citation type="submission" date="2018-08" db="EMBL/GenBank/DDBJ databases">
        <title>A genome reference for cultivated species of the human gut microbiota.</title>
        <authorList>
            <person name="Zou Y."/>
            <person name="Xue W."/>
            <person name="Luo G."/>
        </authorList>
    </citation>
    <scope>NUCLEOTIDE SEQUENCE [LARGE SCALE GENOMIC DNA]</scope>
    <source>
        <strain evidence="4 9">AF24-4</strain>
        <strain evidence="5 8">AM23-23AC</strain>
    </source>
</reference>
<evidence type="ECO:0000313" key="8">
    <source>
        <dbReference type="Proteomes" id="UP000283701"/>
    </source>
</evidence>
<reference evidence="6" key="2">
    <citation type="submission" date="2015-05" db="EMBL/GenBank/DDBJ databases">
        <authorList>
            <consortium name="Pathogen Informatics"/>
        </authorList>
    </citation>
    <scope>NUCLEOTIDE SEQUENCE [LARGE SCALE GENOMIC DNA]</scope>
    <source>
        <strain evidence="3 7">2789STDY5608835</strain>
        <strain evidence="6">L1-83</strain>
    </source>
</reference>
<dbReference type="AlphaFoldDB" id="A0A0M6WVG1"/>
<protein>
    <submittedName>
        <fullName evidence="4">DUF4263 domain-containing protein</fullName>
    </submittedName>
</protein>
<proteinExistence type="predicted"/>
<evidence type="ECO:0000313" key="2">
    <source>
        <dbReference type="EMBL" id="CRL41681.1"/>
    </source>
</evidence>
<dbReference type="EMBL" id="CYYR01000040">
    <property type="protein sequence ID" value="CUO52374.1"/>
    <property type="molecule type" value="Genomic_DNA"/>
</dbReference>
<dbReference type="EMBL" id="QRUN01000047">
    <property type="protein sequence ID" value="RGR64159.1"/>
    <property type="molecule type" value="Genomic_DNA"/>
</dbReference>
<dbReference type="RefSeq" id="WP_055040166.1">
    <property type="nucleotide sequence ID" value="NZ_CVRS01000092.1"/>
</dbReference>
<dbReference type="Proteomes" id="UP000285820">
    <property type="component" value="Unassembled WGS sequence"/>
</dbReference>
<dbReference type="InterPro" id="IPR025359">
    <property type="entry name" value="SduA_C"/>
</dbReference>
<evidence type="ECO:0000259" key="1">
    <source>
        <dbReference type="Pfam" id="PF14082"/>
    </source>
</evidence>
<name>A0A0M6WVG1_9FIRM</name>
<dbReference type="Proteomes" id="UP000049828">
    <property type="component" value="Unassembled WGS sequence"/>
</dbReference>
<gene>
    <name evidence="5" type="ORF">DW654_16895</name>
    <name evidence="4" type="ORF">DWY29_16430</name>
    <name evidence="3" type="ORF">ERS852392_03417</name>
    <name evidence="2" type="ORF">RIL183_06841</name>
</gene>
<dbReference type="OrthoDB" id="2080979at2"/>
<evidence type="ECO:0000313" key="5">
    <source>
        <dbReference type="EMBL" id="RHF80551.1"/>
    </source>
</evidence>
<reference evidence="2" key="1">
    <citation type="submission" date="2015-05" db="EMBL/GenBank/DDBJ databases">
        <authorList>
            <person name="Wang D.B."/>
            <person name="Wang M."/>
        </authorList>
    </citation>
    <scope>NUCLEOTIDE SEQUENCE [LARGE SCALE GENOMIC DNA]</scope>
    <source>
        <strain evidence="2">L1-83</strain>
    </source>
</reference>
<evidence type="ECO:0000313" key="6">
    <source>
        <dbReference type="Proteomes" id="UP000049828"/>
    </source>
</evidence>
<evidence type="ECO:0000313" key="4">
    <source>
        <dbReference type="EMBL" id="RGR64159.1"/>
    </source>
</evidence>
<dbReference type="EMBL" id="QRHP01000037">
    <property type="protein sequence ID" value="RHF80551.1"/>
    <property type="molecule type" value="Genomic_DNA"/>
</dbReference>
<evidence type="ECO:0000313" key="3">
    <source>
        <dbReference type="EMBL" id="CUO52374.1"/>
    </source>
</evidence>
<keyword evidence="6" id="KW-1185">Reference proteome</keyword>
<dbReference type="Pfam" id="PF14082">
    <property type="entry name" value="SduA_C"/>
    <property type="match status" value="1"/>
</dbReference>